<dbReference type="InterPro" id="IPR019821">
    <property type="entry name" value="Kinesin_motor_CS"/>
</dbReference>
<evidence type="ECO:0000256" key="6">
    <source>
        <dbReference type="ARBA" id="ARBA00023175"/>
    </source>
</evidence>
<feature type="region of interest" description="Disordered" evidence="11">
    <location>
        <begin position="936"/>
        <end position="960"/>
    </location>
</feature>
<dbReference type="PROSITE" id="PS50067">
    <property type="entry name" value="KINESIN_MOTOR_2"/>
    <property type="match status" value="1"/>
</dbReference>
<evidence type="ECO:0000256" key="10">
    <source>
        <dbReference type="SAM" id="Coils"/>
    </source>
</evidence>
<dbReference type="SMART" id="SM00129">
    <property type="entry name" value="KISc"/>
    <property type="match status" value="1"/>
</dbReference>
<feature type="compositionally biased region" description="Basic residues" evidence="11">
    <location>
        <begin position="1078"/>
        <end position="1092"/>
    </location>
</feature>
<evidence type="ECO:0000259" key="12">
    <source>
        <dbReference type="PROSITE" id="PS50067"/>
    </source>
</evidence>
<keyword evidence="4 9" id="KW-0547">Nucleotide-binding</keyword>
<dbReference type="GO" id="GO:0090307">
    <property type="term" value="P:mitotic spindle assembly"/>
    <property type="evidence" value="ECO:0007669"/>
    <property type="project" value="TreeGrafter"/>
</dbReference>
<feature type="region of interest" description="Disordered" evidence="11">
    <location>
        <begin position="1027"/>
        <end position="1127"/>
    </location>
</feature>
<proteinExistence type="inferred from homology"/>
<dbReference type="InterPro" id="IPR027417">
    <property type="entry name" value="P-loop_NTPase"/>
</dbReference>
<dbReference type="InterPro" id="IPR047149">
    <property type="entry name" value="KIF11-like"/>
</dbReference>
<keyword evidence="2" id="KW-0963">Cytoplasm</keyword>
<dbReference type="GO" id="GO:0051231">
    <property type="term" value="P:spindle elongation"/>
    <property type="evidence" value="ECO:0007669"/>
    <property type="project" value="TreeGrafter"/>
</dbReference>
<dbReference type="GO" id="GO:0005524">
    <property type="term" value="F:ATP binding"/>
    <property type="evidence" value="ECO:0007669"/>
    <property type="project" value="UniProtKB-UniRule"/>
</dbReference>
<feature type="compositionally biased region" description="Basic and acidic residues" evidence="11">
    <location>
        <begin position="1"/>
        <end position="10"/>
    </location>
</feature>
<feature type="compositionally biased region" description="Basic and acidic residues" evidence="11">
    <location>
        <begin position="936"/>
        <end position="950"/>
    </location>
</feature>
<organism evidence="13 15">
    <name type="scientific">Phytophthora infestans</name>
    <name type="common">Potato late blight agent</name>
    <name type="synonym">Botrytis infestans</name>
    <dbReference type="NCBI Taxonomy" id="4787"/>
    <lineage>
        <taxon>Eukaryota</taxon>
        <taxon>Sar</taxon>
        <taxon>Stramenopiles</taxon>
        <taxon>Oomycota</taxon>
        <taxon>Peronosporomycetes</taxon>
        <taxon>Peronosporales</taxon>
        <taxon>Peronosporaceae</taxon>
        <taxon>Phytophthora</taxon>
    </lineage>
</organism>
<dbReference type="GO" id="GO:0072686">
    <property type="term" value="C:mitotic spindle"/>
    <property type="evidence" value="ECO:0007669"/>
    <property type="project" value="TreeGrafter"/>
</dbReference>
<evidence type="ECO:0000256" key="9">
    <source>
        <dbReference type="PROSITE-ProRule" id="PRU00283"/>
    </source>
</evidence>
<dbReference type="EMBL" id="WSZM01000471">
    <property type="protein sequence ID" value="KAF4032694.1"/>
    <property type="molecule type" value="Genomic_DNA"/>
</dbReference>
<dbReference type="Proteomes" id="UP000602510">
    <property type="component" value="Unassembled WGS sequence"/>
</dbReference>
<evidence type="ECO:0000256" key="8">
    <source>
        <dbReference type="ARBA" id="ARBA00034704"/>
    </source>
</evidence>
<dbReference type="GO" id="GO:0008574">
    <property type="term" value="F:plus-end-directed microtubule motor activity"/>
    <property type="evidence" value="ECO:0007669"/>
    <property type="project" value="TreeGrafter"/>
</dbReference>
<dbReference type="PANTHER" id="PTHR47970">
    <property type="entry name" value="KINESIN-LIKE PROTEIN KIF11"/>
    <property type="match status" value="1"/>
</dbReference>
<keyword evidence="3" id="KW-0493">Microtubule</keyword>
<evidence type="ECO:0000313" key="13">
    <source>
        <dbReference type="EMBL" id="KAF4032694.1"/>
    </source>
</evidence>
<feature type="region of interest" description="Disordered" evidence="11">
    <location>
        <begin position="977"/>
        <end position="1003"/>
    </location>
</feature>
<evidence type="ECO:0000313" key="15">
    <source>
        <dbReference type="Proteomes" id="UP000602510"/>
    </source>
</evidence>
<sequence length="1127" mass="123766">MTEDSSENRRMSSSSNHEAPPPPLPTNVQVAVRCRPLNSREKAAGRGAVLQCKPNSNELAVVKRKTYTFDRVFGQYSTQKDVFTSVVRPAVDEALAGYNCTVFAYGQTGTGKTYTMQGDLSPGSESAGIIPRSVHCIFDALEARGEEFSVRVSFLQLYNEELKDLLDPDTDKKLRLMEDVKRGGIYCMNLLEITATTAKHVYELVNTGVKNRITSETLMNENSSRSHSIFTIRIHSKEHNAAGEDLLRVGQLNLVDLAGSECVGRSGARNARAREAGTINQSLLTLGRVITALVDNLPHVPYRDSKLTRLLQESLGGRAKTTIIATLAPCADSLDETLSTLEYAFRAKNIKNKPELNQKMTKAGLLSDFGSEIETLRSALRAARLKDGVYLPLEQLTDMQERLAGQGAQLGELEEMLKARDSSCKELEEVAEKHASEVATLTQEKQEVSNKLAATEGELTSAKETLEKTTQELQQVHAVLKDFQDNEKTLLANGAAAAKLYSESDKRAAQLVTKIENSQRAEEANTALATSYRSDSQSQINMFLERLAKHKENQDGMFQDVSNALRELQTGHSTDVDGLVTSLNALQGLVEERRAQTSKSFADDDNESRAQREEVVLSMKEQQEMMQQQLEKFVDMSKSHATAITEDLASSKSRTVSFLESVQSTLEGSRQELSNFLTEQSDKLLELQVAIDMSIEKQSKELDESKTALTAALKDSQAQQQEELNGMKAHLAQYIDECIQSQAQKLDEQTLIIEGNAKKQHKQLSYIQTITEQEMKGFVQAIGGQNSKHESETAGLRERLSEMRGQLGETTARQMELIQSHEQSQTAWSSDAASLARKHTEVMSSLMKNHSKTDAEVSNKRQEQLMHFLGDHEELRQLLNGGCKALEEGLHTKIANTKDKLESAAELGKEIVGEATESSTQQLQAMETYMKKRKINERTGKTPMKKDDRPFPSFGATKVSSQQLSVVENSSIYATASTSEPISGHKRRRLSDASTSPDAIDNVVDDTAAQDPIDIPVSIEATGAAIASSSQESVNSASTESSTTAKGAESRAETKPATTANAVNTTPSKLRKVGSSALHKKKPVVAHPHRSMKVSSAGPRKTTKTSALAAPKRYRAKSPLGETSNSR</sequence>
<comment type="subcellular location">
    <subcellularLocation>
        <location evidence="1">Cytoplasm</location>
        <location evidence="1">Cytoskeleton</location>
    </subcellularLocation>
</comment>
<dbReference type="GO" id="GO:0007018">
    <property type="term" value="P:microtubule-based movement"/>
    <property type="evidence" value="ECO:0007669"/>
    <property type="project" value="InterPro"/>
</dbReference>
<name>A0A833SJ75_PHYIN</name>
<feature type="compositionally biased region" description="Low complexity" evidence="11">
    <location>
        <begin position="1055"/>
        <end position="1067"/>
    </location>
</feature>
<evidence type="ECO:0000256" key="11">
    <source>
        <dbReference type="SAM" id="MobiDB-lite"/>
    </source>
</evidence>
<dbReference type="Proteomes" id="UP000704712">
    <property type="component" value="Unassembled WGS sequence"/>
</dbReference>
<evidence type="ECO:0000256" key="3">
    <source>
        <dbReference type="ARBA" id="ARBA00022701"/>
    </source>
</evidence>
<dbReference type="PROSITE" id="PS00411">
    <property type="entry name" value="KINESIN_MOTOR_1"/>
    <property type="match status" value="1"/>
</dbReference>
<keyword evidence="6 9" id="KW-0505">Motor protein</keyword>
<comment type="caution">
    <text evidence="13">The sequence shown here is derived from an EMBL/GenBank/DDBJ whole genome shotgun (WGS) entry which is preliminary data.</text>
</comment>
<keyword evidence="7" id="KW-0206">Cytoskeleton</keyword>
<feature type="compositionally biased region" description="Low complexity" evidence="11">
    <location>
        <begin position="1027"/>
        <end position="1047"/>
    </location>
</feature>
<dbReference type="PANTHER" id="PTHR47970:SF12">
    <property type="entry name" value="KINESIN FAMILY MEMBER 11"/>
    <property type="match status" value="1"/>
</dbReference>
<dbReference type="InterPro" id="IPR036961">
    <property type="entry name" value="Kinesin_motor_dom_sf"/>
</dbReference>
<dbReference type="Gene3D" id="3.40.850.10">
    <property type="entry name" value="Kinesin motor domain"/>
    <property type="match status" value="1"/>
</dbReference>
<protein>
    <submittedName>
        <fullName evidence="13">Kinesin motor domain</fullName>
    </submittedName>
</protein>
<feature type="coiled-coil region" evidence="10">
    <location>
        <begin position="424"/>
        <end position="486"/>
    </location>
</feature>
<feature type="binding site" evidence="9">
    <location>
        <begin position="106"/>
        <end position="113"/>
    </location>
    <ligand>
        <name>ATP</name>
        <dbReference type="ChEBI" id="CHEBI:30616"/>
    </ligand>
</feature>
<dbReference type="AlphaFoldDB" id="A0A833SJ75"/>
<comment type="similarity">
    <text evidence="8">Belongs to the TRAFAC class myosin-kinesin ATPase superfamily. Kinesin family. KIN-5/BimC subfamily.</text>
</comment>
<evidence type="ECO:0000256" key="1">
    <source>
        <dbReference type="ARBA" id="ARBA00004245"/>
    </source>
</evidence>
<feature type="region of interest" description="Disordered" evidence="11">
    <location>
        <begin position="1"/>
        <end position="27"/>
    </location>
</feature>
<dbReference type="SUPFAM" id="SSF52540">
    <property type="entry name" value="P-loop containing nucleoside triphosphate hydrolases"/>
    <property type="match status" value="1"/>
</dbReference>
<dbReference type="GO" id="GO:0005876">
    <property type="term" value="C:spindle microtubule"/>
    <property type="evidence" value="ECO:0007669"/>
    <property type="project" value="TreeGrafter"/>
</dbReference>
<evidence type="ECO:0000313" key="14">
    <source>
        <dbReference type="EMBL" id="KAF4138328.1"/>
    </source>
</evidence>
<keyword evidence="5 9" id="KW-0067">ATP-binding</keyword>
<dbReference type="FunFam" id="3.40.850.10:FF:000019">
    <property type="entry name" value="Kinesin-like protein KIN-5D"/>
    <property type="match status" value="1"/>
</dbReference>
<dbReference type="PRINTS" id="PR00380">
    <property type="entry name" value="KINESINHEAVY"/>
</dbReference>
<evidence type="ECO:0000256" key="7">
    <source>
        <dbReference type="ARBA" id="ARBA00023212"/>
    </source>
</evidence>
<keyword evidence="10" id="KW-0175">Coiled coil</keyword>
<accession>A0A833SJ75</accession>
<reference evidence="13" key="1">
    <citation type="submission" date="2020-04" db="EMBL/GenBank/DDBJ databases">
        <title>Hybrid Assembly of Korean Phytophthora infestans isolates.</title>
        <authorList>
            <person name="Prokchorchik M."/>
            <person name="Lee Y."/>
            <person name="Seo J."/>
            <person name="Cho J.-H."/>
            <person name="Park Y.-E."/>
            <person name="Jang D.-C."/>
            <person name="Im J.-S."/>
            <person name="Choi J.-G."/>
            <person name="Park H.-J."/>
            <person name="Lee G.-B."/>
            <person name="Lee Y.-G."/>
            <person name="Hong S.-Y."/>
            <person name="Cho K."/>
            <person name="Sohn K.H."/>
        </authorList>
    </citation>
    <scope>NUCLEOTIDE SEQUENCE</scope>
    <source>
        <strain evidence="13">KR_1_A1</strain>
        <strain evidence="14">KR_2_A2</strain>
    </source>
</reference>
<evidence type="ECO:0000256" key="2">
    <source>
        <dbReference type="ARBA" id="ARBA00022490"/>
    </source>
</evidence>
<dbReference type="EMBL" id="JAACNO010001686">
    <property type="protein sequence ID" value="KAF4138328.1"/>
    <property type="molecule type" value="Genomic_DNA"/>
</dbReference>
<keyword evidence="15" id="KW-1185">Reference proteome</keyword>
<evidence type="ECO:0000256" key="5">
    <source>
        <dbReference type="ARBA" id="ARBA00022840"/>
    </source>
</evidence>
<dbReference type="Pfam" id="PF00225">
    <property type="entry name" value="Kinesin"/>
    <property type="match status" value="1"/>
</dbReference>
<gene>
    <name evidence="13" type="ORF">GN244_ATG15420</name>
    <name evidence="14" type="ORF">GN958_ATG12482</name>
</gene>
<feature type="domain" description="Kinesin motor" evidence="12">
    <location>
        <begin position="27"/>
        <end position="350"/>
    </location>
</feature>
<dbReference type="InterPro" id="IPR001752">
    <property type="entry name" value="Kinesin_motor_dom"/>
</dbReference>
<dbReference type="GO" id="GO:0008017">
    <property type="term" value="F:microtubule binding"/>
    <property type="evidence" value="ECO:0007669"/>
    <property type="project" value="InterPro"/>
</dbReference>
<evidence type="ECO:0000256" key="4">
    <source>
        <dbReference type="ARBA" id="ARBA00022741"/>
    </source>
</evidence>